<proteinExistence type="predicted"/>
<dbReference type="Pfam" id="PF00002">
    <property type="entry name" value="7tm_2"/>
    <property type="match status" value="1"/>
</dbReference>
<evidence type="ECO:0000256" key="4">
    <source>
        <dbReference type="ARBA" id="ARBA00023136"/>
    </source>
</evidence>
<accession>A0A8S4ADZ2</accession>
<sequence length="222" mass="24820">MGHPTYNSEKIHVDHFVGIEHTLDPSKDIIVYASASEPNWTPMNRLYKRRLVGLKVSSGEISGRVNITICYITDSVVKSGKNEPGMARKKACTLLTLITLLGITWGLIFFSFGHLTIPGLYIFSILNSLQGFFIFVYFILSWKKIKDSAQSTDTRTTNSLQKCYITDSVVKSGKNEPGMIRKKACTLLTLITLLGITWGLIFFSFGHLTIPGLYIFSILNSL</sequence>
<dbReference type="InterPro" id="IPR000832">
    <property type="entry name" value="GPCR_2_secretin-like"/>
</dbReference>
<evidence type="ECO:0000313" key="7">
    <source>
        <dbReference type="Proteomes" id="UP000677803"/>
    </source>
</evidence>
<dbReference type="EMBL" id="CAJRST010000001">
    <property type="protein sequence ID" value="CAG5850985.1"/>
    <property type="molecule type" value="Genomic_DNA"/>
</dbReference>
<dbReference type="PANTHER" id="PTHR12011:SF326">
    <property type="entry name" value="ADHESION G-PROTEIN COUPLED RECEPTOR G5"/>
    <property type="match status" value="1"/>
</dbReference>
<feature type="transmembrane region" description="Helical" evidence="5">
    <location>
        <begin position="187"/>
        <end position="216"/>
    </location>
</feature>
<keyword evidence="7" id="KW-1185">Reference proteome</keyword>
<dbReference type="Gene3D" id="1.20.1070.10">
    <property type="entry name" value="Rhodopsin 7-helix transmembrane proteins"/>
    <property type="match status" value="2"/>
</dbReference>
<gene>
    <name evidence="6" type="ORF">MMEN_LOCUS191</name>
</gene>
<feature type="transmembrane region" description="Helical" evidence="5">
    <location>
        <begin position="119"/>
        <end position="140"/>
    </location>
</feature>
<name>A0A8S4ADZ2_9TELE</name>
<protein>
    <submittedName>
        <fullName evidence="6">(Atlantic silverside) hypothetical protein</fullName>
    </submittedName>
</protein>
<dbReference type="Proteomes" id="UP000677803">
    <property type="component" value="Unassembled WGS sequence"/>
</dbReference>
<dbReference type="GO" id="GO:0005886">
    <property type="term" value="C:plasma membrane"/>
    <property type="evidence" value="ECO:0007669"/>
    <property type="project" value="TreeGrafter"/>
</dbReference>
<evidence type="ECO:0000256" key="5">
    <source>
        <dbReference type="SAM" id="Phobius"/>
    </source>
</evidence>
<dbReference type="GO" id="GO:0007189">
    <property type="term" value="P:adenylate cyclase-activating G protein-coupled receptor signaling pathway"/>
    <property type="evidence" value="ECO:0007669"/>
    <property type="project" value="TreeGrafter"/>
</dbReference>
<reference evidence="6" key="1">
    <citation type="submission" date="2021-05" db="EMBL/GenBank/DDBJ databases">
        <authorList>
            <person name="Tigano A."/>
        </authorList>
    </citation>
    <scope>NUCLEOTIDE SEQUENCE</scope>
</reference>
<keyword evidence="3 5" id="KW-1133">Transmembrane helix</keyword>
<evidence type="ECO:0000256" key="2">
    <source>
        <dbReference type="ARBA" id="ARBA00022692"/>
    </source>
</evidence>
<evidence type="ECO:0000313" key="6">
    <source>
        <dbReference type="EMBL" id="CAG5850985.1"/>
    </source>
</evidence>
<evidence type="ECO:0000256" key="1">
    <source>
        <dbReference type="ARBA" id="ARBA00004141"/>
    </source>
</evidence>
<keyword evidence="2 5" id="KW-0812">Transmembrane</keyword>
<comment type="subcellular location">
    <subcellularLocation>
        <location evidence="1">Membrane</location>
        <topology evidence="1">Multi-pass membrane protein</topology>
    </subcellularLocation>
</comment>
<dbReference type="GO" id="GO:0004930">
    <property type="term" value="F:G protein-coupled receptor activity"/>
    <property type="evidence" value="ECO:0007669"/>
    <property type="project" value="InterPro"/>
</dbReference>
<keyword evidence="4 5" id="KW-0472">Membrane</keyword>
<dbReference type="AlphaFoldDB" id="A0A8S4ADZ2"/>
<comment type="caution">
    <text evidence="6">The sequence shown here is derived from an EMBL/GenBank/DDBJ whole genome shotgun (WGS) entry which is preliminary data.</text>
</comment>
<dbReference type="OrthoDB" id="10037534at2759"/>
<evidence type="ECO:0000256" key="3">
    <source>
        <dbReference type="ARBA" id="ARBA00022989"/>
    </source>
</evidence>
<feature type="transmembrane region" description="Helical" evidence="5">
    <location>
        <begin position="91"/>
        <end position="113"/>
    </location>
</feature>
<organism evidence="6 7">
    <name type="scientific">Menidia menidia</name>
    <name type="common">Atlantic silverside</name>
    <dbReference type="NCBI Taxonomy" id="238744"/>
    <lineage>
        <taxon>Eukaryota</taxon>
        <taxon>Metazoa</taxon>
        <taxon>Chordata</taxon>
        <taxon>Craniata</taxon>
        <taxon>Vertebrata</taxon>
        <taxon>Euteleostomi</taxon>
        <taxon>Actinopterygii</taxon>
        <taxon>Neopterygii</taxon>
        <taxon>Teleostei</taxon>
        <taxon>Neoteleostei</taxon>
        <taxon>Acanthomorphata</taxon>
        <taxon>Ovalentaria</taxon>
        <taxon>Atherinomorphae</taxon>
        <taxon>Atheriniformes</taxon>
        <taxon>Atherinopsidae</taxon>
        <taxon>Menidiinae</taxon>
        <taxon>Menidia</taxon>
    </lineage>
</organism>
<feature type="non-terminal residue" evidence="6">
    <location>
        <position position="1"/>
    </location>
</feature>
<dbReference type="PANTHER" id="PTHR12011">
    <property type="entry name" value="ADHESION G-PROTEIN COUPLED RECEPTOR"/>
    <property type="match status" value="1"/>
</dbReference>